<dbReference type="InterPro" id="IPR012337">
    <property type="entry name" value="RNaseH-like_sf"/>
</dbReference>
<sequence>MNSEQCKRIRNEDGLVVRDNHLWIPPEETDLILRPCIVAHCGAQGHPGQHAMIAHLRRIFSIDHITDIVTEFVRKCLLCLHSKGGKIVSRPWSETIECSTRNGVLHFDYLYMGESYGESKYLLVLKDHATHYCELVVADTPDSIVVVEALLAWHSRFGIPPDWVSDNGTHFKNEVVTELSRRLRTQQTFTPAYSPWINGSIERSNRDILQVVRTMILTYKLQGLGILGAHDLSEPEPYARAIAGKSSTCGICPTPLREFYLPDKAGLQEVPANSQIDEYLDELRGSLQLMHCDVEDRRQKQRLLNKKRERGENLVNFTVGDFVLRSRVDEKHGNKLQVTWTGPFRVIRADAHSFMIQQLVTGDELDVHASRLKMYADSSLDVTDELLEHVSSQGIVLAVNKLNEHRWNDDIKDYEIRVSWKGLQQIEDSYEPFQSLAKEIRVLVGNYVAKAKDPKLTDYWQMLQGSVVETTSTQQPATSQLPVNQQPHASSDAVDLPQRRTAGRKRRRRQPARGAVSSAPSTSSTARVLPSASLRQPRRASDGDGQRRIDVEGHDPQPPLGSRTRSMTSAAPTSATGASQLEPASKRVRRQQRSRSVTPAVPILTTKSSGPASKS</sequence>
<dbReference type="Gene3D" id="1.10.340.70">
    <property type="match status" value="1"/>
</dbReference>
<reference evidence="3 4" key="1">
    <citation type="journal article" date="2017" name="Genome Biol. Evol.">
        <title>Phytophthora megakarya and P. palmivora, closely related causal agents of cacao black pod rot, underwent increases in genome sizes and gene numbers by different mechanisms.</title>
        <authorList>
            <person name="Ali S.S."/>
            <person name="Shao J."/>
            <person name="Lary D.J."/>
            <person name="Kronmiller B."/>
            <person name="Shen D."/>
            <person name="Strem M.D."/>
            <person name="Amoako-Attah I."/>
            <person name="Akrofi A.Y."/>
            <person name="Begoude B.A."/>
            <person name="Ten Hoopen G.M."/>
            <person name="Coulibaly K."/>
            <person name="Kebe B.I."/>
            <person name="Melnick R.L."/>
            <person name="Guiltinan M.J."/>
            <person name="Tyler B.M."/>
            <person name="Meinhardt L.W."/>
            <person name="Bailey B.A."/>
        </authorList>
    </citation>
    <scope>NUCLEOTIDE SEQUENCE [LARGE SCALE GENOMIC DNA]</scope>
    <source>
        <strain evidence="4">sbr112.9</strain>
    </source>
</reference>
<keyword evidence="4" id="KW-1185">Reference proteome</keyword>
<dbReference type="AlphaFoldDB" id="A0A2P4XK73"/>
<feature type="region of interest" description="Disordered" evidence="1">
    <location>
        <begin position="471"/>
        <end position="615"/>
    </location>
</feature>
<dbReference type="PROSITE" id="PS50994">
    <property type="entry name" value="INTEGRASE"/>
    <property type="match status" value="1"/>
</dbReference>
<evidence type="ECO:0000313" key="3">
    <source>
        <dbReference type="EMBL" id="POM65947.1"/>
    </source>
</evidence>
<dbReference type="GO" id="GO:0015074">
    <property type="term" value="P:DNA integration"/>
    <property type="evidence" value="ECO:0007669"/>
    <property type="project" value="InterPro"/>
</dbReference>
<dbReference type="PANTHER" id="PTHR37984:SF5">
    <property type="entry name" value="PROTEIN NYNRIN-LIKE"/>
    <property type="match status" value="1"/>
</dbReference>
<dbReference type="InterPro" id="IPR001584">
    <property type="entry name" value="Integrase_cat-core"/>
</dbReference>
<dbReference type="SUPFAM" id="SSF53098">
    <property type="entry name" value="Ribonuclease H-like"/>
    <property type="match status" value="1"/>
</dbReference>
<dbReference type="Pfam" id="PF17921">
    <property type="entry name" value="Integrase_H2C2"/>
    <property type="match status" value="1"/>
</dbReference>
<feature type="compositionally biased region" description="Low complexity" evidence="1">
    <location>
        <begin position="562"/>
        <end position="579"/>
    </location>
</feature>
<dbReference type="GO" id="GO:0003676">
    <property type="term" value="F:nucleic acid binding"/>
    <property type="evidence" value="ECO:0007669"/>
    <property type="project" value="InterPro"/>
</dbReference>
<evidence type="ECO:0000256" key="1">
    <source>
        <dbReference type="SAM" id="MobiDB-lite"/>
    </source>
</evidence>
<comment type="caution">
    <text evidence="3">The sequence shown here is derived from an EMBL/GenBank/DDBJ whole genome shotgun (WGS) entry which is preliminary data.</text>
</comment>
<dbReference type="Pfam" id="PF00665">
    <property type="entry name" value="rve"/>
    <property type="match status" value="1"/>
</dbReference>
<feature type="compositionally biased region" description="Polar residues" evidence="1">
    <location>
        <begin position="605"/>
        <end position="615"/>
    </location>
</feature>
<feature type="compositionally biased region" description="Basic residues" evidence="1">
    <location>
        <begin position="501"/>
        <end position="511"/>
    </location>
</feature>
<dbReference type="Proteomes" id="UP000237271">
    <property type="component" value="Unassembled WGS sequence"/>
</dbReference>
<feature type="compositionally biased region" description="Basic and acidic residues" evidence="1">
    <location>
        <begin position="539"/>
        <end position="555"/>
    </location>
</feature>
<accession>A0A2P4XK73</accession>
<feature type="compositionally biased region" description="Low complexity" evidence="1">
    <location>
        <begin position="512"/>
        <end position="526"/>
    </location>
</feature>
<protein>
    <recommendedName>
        <fullName evidence="2">Integrase catalytic domain-containing protein</fullName>
    </recommendedName>
</protein>
<dbReference type="InterPro" id="IPR050951">
    <property type="entry name" value="Retrovirus_Pol_polyprotein"/>
</dbReference>
<organism evidence="3 4">
    <name type="scientific">Phytophthora palmivora</name>
    <dbReference type="NCBI Taxonomy" id="4796"/>
    <lineage>
        <taxon>Eukaryota</taxon>
        <taxon>Sar</taxon>
        <taxon>Stramenopiles</taxon>
        <taxon>Oomycota</taxon>
        <taxon>Peronosporomycetes</taxon>
        <taxon>Peronosporales</taxon>
        <taxon>Peronosporaceae</taxon>
        <taxon>Phytophthora</taxon>
    </lineage>
</organism>
<dbReference type="PANTHER" id="PTHR37984">
    <property type="entry name" value="PROTEIN CBG26694"/>
    <property type="match status" value="1"/>
</dbReference>
<name>A0A2P4XK73_9STRA</name>
<feature type="domain" description="Integrase catalytic" evidence="2">
    <location>
        <begin position="87"/>
        <end position="261"/>
    </location>
</feature>
<dbReference type="InterPro" id="IPR036397">
    <property type="entry name" value="RNaseH_sf"/>
</dbReference>
<dbReference type="OrthoDB" id="108335at2759"/>
<feature type="compositionally biased region" description="Polar residues" evidence="1">
    <location>
        <begin position="471"/>
        <end position="489"/>
    </location>
</feature>
<evidence type="ECO:0000313" key="4">
    <source>
        <dbReference type="Proteomes" id="UP000237271"/>
    </source>
</evidence>
<gene>
    <name evidence="3" type="ORF">PHPALM_18268</name>
</gene>
<proteinExistence type="predicted"/>
<dbReference type="Gene3D" id="3.30.420.10">
    <property type="entry name" value="Ribonuclease H-like superfamily/Ribonuclease H"/>
    <property type="match status" value="1"/>
</dbReference>
<dbReference type="EMBL" id="NCKW01009819">
    <property type="protein sequence ID" value="POM65947.1"/>
    <property type="molecule type" value="Genomic_DNA"/>
</dbReference>
<dbReference type="InterPro" id="IPR041588">
    <property type="entry name" value="Integrase_H2C2"/>
</dbReference>
<evidence type="ECO:0000259" key="2">
    <source>
        <dbReference type="PROSITE" id="PS50994"/>
    </source>
</evidence>